<protein>
    <recommendedName>
        <fullName evidence="7">ABC transporter domain-containing protein</fullName>
    </recommendedName>
</protein>
<dbReference type="PANTHER" id="PTHR42788">
    <property type="entry name" value="TAURINE IMPORT ATP-BINDING PROTEIN-RELATED"/>
    <property type="match status" value="1"/>
</dbReference>
<dbReference type="Pfam" id="PF00005">
    <property type="entry name" value="ABC_tran"/>
    <property type="match status" value="1"/>
</dbReference>
<dbReference type="SUPFAM" id="SSF52540">
    <property type="entry name" value="P-loop containing nucleoside triphosphate hydrolases"/>
    <property type="match status" value="1"/>
</dbReference>
<evidence type="ECO:0000313" key="9">
    <source>
        <dbReference type="Proteomes" id="UP001501237"/>
    </source>
</evidence>
<dbReference type="RefSeq" id="WP_344825659.1">
    <property type="nucleotide sequence ID" value="NZ_BAAAUV010000005.1"/>
</dbReference>
<dbReference type="InterPro" id="IPR050166">
    <property type="entry name" value="ABC_transporter_ATP-bind"/>
</dbReference>
<reference evidence="9" key="1">
    <citation type="journal article" date="2019" name="Int. J. Syst. Evol. Microbiol.">
        <title>The Global Catalogue of Microorganisms (GCM) 10K type strain sequencing project: providing services to taxonomists for standard genome sequencing and annotation.</title>
        <authorList>
            <consortium name="The Broad Institute Genomics Platform"/>
            <consortium name="The Broad Institute Genome Sequencing Center for Infectious Disease"/>
            <person name="Wu L."/>
            <person name="Ma J."/>
        </authorList>
    </citation>
    <scope>NUCLEOTIDE SEQUENCE [LARGE SCALE GENOMIC DNA]</scope>
    <source>
        <strain evidence="9">JCM 9377</strain>
    </source>
</reference>
<keyword evidence="9" id="KW-1185">Reference proteome</keyword>
<dbReference type="InterPro" id="IPR003439">
    <property type="entry name" value="ABC_transporter-like_ATP-bd"/>
</dbReference>
<dbReference type="InterPro" id="IPR003593">
    <property type="entry name" value="AAA+_ATPase"/>
</dbReference>
<evidence type="ECO:0000256" key="2">
    <source>
        <dbReference type="ARBA" id="ARBA00022448"/>
    </source>
</evidence>
<keyword evidence="2" id="KW-0813">Transport</keyword>
<dbReference type="InterPro" id="IPR027417">
    <property type="entry name" value="P-loop_NTPase"/>
</dbReference>
<name>A0ABP6Q745_9ACTN</name>
<evidence type="ECO:0000256" key="5">
    <source>
        <dbReference type="ARBA" id="ARBA00022840"/>
    </source>
</evidence>
<dbReference type="CDD" id="cd03293">
    <property type="entry name" value="ABC_NrtD_SsuB_transporters"/>
    <property type="match status" value="1"/>
</dbReference>
<comment type="caution">
    <text evidence="8">The sequence shown here is derived from an EMBL/GenBank/DDBJ whole genome shotgun (WGS) entry which is preliminary data.</text>
</comment>
<dbReference type="Gene3D" id="3.40.50.300">
    <property type="entry name" value="P-loop containing nucleotide triphosphate hydrolases"/>
    <property type="match status" value="1"/>
</dbReference>
<evidence type="ECO:0000256" key="4">
    <source>
        <dbReference type="ARBA" id="ARBA00022741"/>
    </source>
</evidence>
<dbReference type="EMBL" id="BAAAUV010000005">
    <property type="protein sequence ID" value="GAA3206290.1"/>
    <property type="molecule type" value="Genomic_DNA"/>
</dbReference>
<proteinExistence type="predicted"/>
<dbReference type="SMART" id="SM00382">
    <property type="entry name" value="AAA"/>
    <property type="match status" value="1"/>
</dbReference>
<keyword evidence="4" id="KW-0547">Nucleotide-binding</keyword>
<accession>A0ABP6Q745</accession>
<feature type="domain" description="ABC transporter" evidence="7">
    <location>
        <begin position="4"/>
        <end position="235"/>
    </location>
</feature>
<comment type="subcellular location">
    <subcellularLocation>
        <location evidence="1">Cell membrane</location>
        <topology evidence="1">Peripheral membrane protein</topology>
    </subcellularLocation>
</comment>
<organism evidence="8 9">
    <name type="scientific">Actinocorallia longicatena</name>
    <dbReference type="NCBI Taxonomy" id="111803"/>
    <lineage>
        <taxon>Bacteria</taxon>
        <taxon>Bacillati</taxon>
        <taxon>Actinomycetota</taxon>
        <taxon>Actinomycetes</taxon>
        <taxon>Streptosporangiales</taxon>
        <taxon>Thermomonosporaceae</taxon>
        <taxon>Actinocorallia</taxon>
    </lineage>
</organism>
<keyword evidence="3" id="KW-1003">Cell membrane</keyword>
<evidence type="ECO:0000256" key="3">
    <source>
        <dbReference type="ARBA" id="ARBA00022475"/>
    </source>
</evidence>
<gene>
    <name evidence="8" type="ORF">GCM10010468_21720</name>
</gene>
<dbReference type="Proteomes" id="UP001501237">
    <property type="component" value="Unassembled WGS sequence"/>
</dbReference>
<dbReference type="PROSITE" id="PS50893">
    <property type="entry name" value="ABC_TRANSPORTER_2"/>
    <property type="match status" value="1"/>
</dbReference>
<keyword evidence="6" id="KW-0472">Membrane</keyword>
<dbReference type="PANTHER" id="PTHR42788:SF7">
    <property type="entry name" value="NITRATE ABC TRANSPORTER ATP-BINDING PROTEIN"/>
    <property type="match status" value="1"/>
</dbReference>
<evidence type="ECO:0000256" key="6">
    <source>
        <dbReference type="ARBA" id="ARBA00023136"/>
    </source>
</evidence>
<sequence length="258" mass="28141">MSSITITGVRKTFAAQSVLRGIDLEIGDGEFVSFIGHSGCGKSTLLNVVGGLLAADEGTVLLDGVPVTGPGPDRAMVFQNYSLLPRLSLRANVREAVRSARRDWDRATVDEHVERYLTAVGLWPHRDKRPHQVSGGMAQRCAVARAFAVGPKTMLLDEPFGALDALTRARLQEQLVHLWESESETETILMVTHGLDEAILLSDRIVVMANPPGPSIREIIDVPIARPRDRASIVKDPVYAEIQARLEALLAHDRVSVS</sequence>
<evidence type="ECO:0000256" key="1">
    <source>
        <dbReference type="ARBA" id="ARBA00004202"/>
    </source>
</evidence>
<evidence type="ECO:0000313" key="8">
    <source>
        <dbReference type="EMBL" id="GAA3206290.1"/>
    </source>
</evidence>
<keyword evidence="5" id="KW-0067">ATP-binding</keyword>
<evidence type="ECO:0000259" key="7">
    <source>
        <dbReference type="PROSITE" id="PS50893"/>
    </source>
</evidence>